<keyword evidence="1" id="KW-1133">Transmembrane helix</keyword>
<gene>
    <name evidence="2" type="ORF">CO726_28145</name>
</gene>
<feature type="transmembrane region" description="Helical" evidence="1">
    <location>
        <begin position="435"/>
        <end position="457"/>
    </location>
</feature>
<feature type="transmembrane region" description="Helical" evidence="1">
    <location>
        <begin position="45"/>
        <end position="68"/>
    </location>
</feature>
<keyword evidence="1" id="KW-0472">Membrane</keyword>
<dbReference type="EMBL" id="NWUW01000042">
    <property type="protein sequence ID" value="PIE92134.1"/>
    <property type="molecule type" value="Genomic_DNA"/>
</dbReference>
<proteinExistence type="predicted"/>
<organism evidence="2 3">
    <name type="scientific">Bacillus fungorum</name>
    <dbReference type="NCBI Taxonomy" id="2039284"/>
    <lineage>
        <taxon>Bacteria</taxon>
        <taxon>Bacillati</taxon>
        <taxon>Bacillota</taxon>
        <taxon>Bacilli</taxon>
        <taxon>Bacillales</taxon>
        <taxon>Bacillaceae</taxon>
        <taxon>Bacillus</taxon>
    </lineage>
</organism>
<feature type="transmembrane region" description="Helical" evidence="1">
    <location>
        <begin position="80"/>
        <end position="98"/>
    </location>
</feature>
<feature type="transmembrane region" description="Helical" evidence="1">
    <location>
        <begin position="250"/>
        <end position="271"/>
    </location>
</feature>
<dbReference type="AlphaFoldDB" id="A0A2G6Q5N4"/>
<evidence type="ECO:0000256" key="1">
    <source>
        <dbReference type="SAM" id="Phobius"/>
    </source>
</evidence>
<feature type="transmembrane region" description="Helical" evidence="1">
    <location>
        <begin position="155"/>
        <end position="181"/>
    </location>
</feature>
<dbReference type="Proteomes" id="UP000228484">
    <property type="component" value="Unassembled WGS sequence"/>
</dbReference>
<keyword evidence="1" id="KW-0812">Transmembrane</keyword>
<dbReference type="RefSeq" id="WP_099686477.1">
    <property type="nucleotide sequence ID" value="NZ_NWUW01000042.1"/>
</dbReference>
<protein>
    <submittedName>
        <fullName evidence="2">Uncharacterized protein</fullName>
    </submittedName>
</protein>
<feature type="transmembrane region" description="Helical" evidence="1">
    <location>
        <begin position="307"/>
        <end position="327"/>
    </location>
</feature>
<keyword evidence="3" id="KW-1185">Reference proteome</keyword>
<feature type="transmembrane region" description="Helical" evidence="1">
    <location>
        <begin position="125"/>
        <end position="149"/>
    </location>
</feature>
<feature type="transmembrane region" description="Helical" evidence="1">
    <location>
        <begin position="369"/>
        <end position="392"/>
    </location>
</feature>
<name>A0A2G6Q5N4_9BACI</name>
<feature type="transmembrane region" description="Helical" evidence="1">
    <location>
        <begin position="333"/>
        <end position="357"/>
    </location>
</feature>
<feature type="transmembrane region" description="Helical" evidence="1">
    <location>
        <begin position="193"/>
        <end position="209"/>
    </location>
</feature>
<comment type="caution">
    <text evidence="2">The sequence shown here is derived from an EMBL/GenBank/DDBJ whole genome shotgun (WGS) entry which is preliminary data.</text>
</comment>
<sequence>MDLKLIYLLTNKISKIILNNILYVSDGVGLKSNMINRFFLNLKPYIKSALVILYIFWLILASLFQILFHYIPMSVEKTNLLIILYIVLCSLFIINYGISHDIRNYAIKSNLAIKQKRKLILTNEYLGVILTWFGVSFFSFPFLLMQAILNGINGFIFMVQILLLLLYLGFVIGFVKFLFYIFDYIYINGVNKFFLPVFYLSVCLIISLNKNQISNFISLLFDNMFNGNLVKLLTNTVTSKINFYDYRISMISYISGLIILIFLTIILIFLTNKLCIEKTYKFHFTDYNFFKEKYTYIYMNFLRSYGIINTNFFIAYIGTFLILIFFSNKVENIAFFSSYMLLTLFLNNDISQIVLLCKRNRLSLFNATLMVSIFLFIQFALMITILCISQVLKFNVFIISFLLSGFLLVFCGIYIYCACVYMLESQFDDKIFKEIGKVIMLIYFIVIIGIELLLNYFNFNHIIFGYLTPIICVYLLKVLILNKTDKIRGFL</sequence>
<feature type="transmembrane region" description="Helical" evidence="1">
    <location>
        <begin position="398"/>
        <end position="423"/>
    </location>
</feature>
<accession>A0A2G6Q5N4</accession>
<evidence type="ECO:0000313" key="3">
    <source>
        <dbReference type="Proteomes" id="UP000228484"/>
    </source>
</evidence>
<feature type="transmembrane region" description="Helical" evidence="1">
    <location>
        <begin position="463"/>
        <end position="481"/>
    </location>
</feature>
<evidence type="ECO:0000313" key="2">
    <source>
        <dbReference type="EMBL" id="PIE92134.1"/>
    </source>
</evidence>
<reference evidence="2 3" key="1">
    <citation type="submission" date="2017-09" db="EMBL/GenBank/DDBJ databases">
        <title>Biocontrol bacteria screening and application from spent mushroom substrate.</title>
        <authorList>
            <person name="Sun X."/>
        </authorList>
    </citation>
    <scope>NUCLEOTIDE SEQUENCE [LARGE SCALE GENOMIC DNA]</scope>
    <source>
        <strain evidence="2 3">100374</strain>
    </source>
</reference>